<dbReference type="InterPro" id="IPR027417">
    <property type="entry name" value="P-loop_NTPase"/>
</dbReference>
<proteinExistence type="predicted"/>
<gene>
    <name evidence="4" type="ORF">FC51_GL001357</name>
</gene>
<dbReference type="RefSeq" id="WP_057911373.1">
    <property type="nucleotide sequence ID" value="NZ_AZGK01000026.1"/>
</dbReference>
<evidence type="ECO:0000313" key="4">
    <source>
        <dbReference type="EMBL" id="KRM44579.1"/>
    </source>
</evidence>
<reference evidence="4 5" key="1">
    <citation type="journal article" date="2015" name="Genome Announc.">
        <title>Expanding the biotechnology potential of lactobacilli through comparative genomics of 213 strains and associated genera.</title>
        <authorList>
            <person name="Sun Z."/>
            <person name="Harris H.M."/>
            <person name="McCann A."/>
            <person name="Guo C."/>
            <person name="Argimon S."/>
            <person name="Zhang W."/>
            <person name="Yang X."/>
            <person name="Jeffery I.B."/>
            <person name="Cooney J.C."/>
            <person name="Kagawa T.F."/>
            <person name="Liu W."/>
            <person name="Song Y."/>
            <person name="Salvetti E."/>
            <person name="Wrobel A."/>
            <person name="Rasinkangas P."/>
            <person name="Parkhill J."/>
            <person name="Rea M.C."/>
            <person name="O'Sullivan O."/>
            <person name="Ritari J."/>
            <person name="Douillard F.P."/>
            <person name="Paul Ross R."/>
            <person name="Yang R."/>
            <person name="Briner A.E."/>
            <person name="Felis G.E."/>
            <person name="de Vos W.M."/>
            <person name="Barrangou R."/>
            <person name="Klaenhammer T.R."/>
            <person name="Caufield P.W."/>
            <person name="Cui Y."/>
            <person name="Zhang H."/>
            <person name="O'Toole P.W."/>
        </authorList>
    </citation>
    <scope>NUCLEOTIDE SEQUENCE [LARGE SCALE GENOMIC DNA]</scope>
    <source>
        <strain evidence="4 5">DSM 5707</strain>
    </source>
</reference>
<keyword evidence="2" id="KW-0067">ATP-binding</keyword>
<organism evidence="4 5">
    <name type="scientific">Lentilactobacillus parabuchneri DSM 5707 = NBRC 107865</name>
    <dbReference type="NCBI Taxonomy" id="1423784"/>
    <lineage>
        <taxon>Bacteria</taxon>
        <taxon>Bacillati</taxon>
        <taxon>Bacillota</taxon>
        <taxon>Bacilli</taxon>
        <taxon>Lactobacillales</taxon>
        <taxon>Lactobacillaceae</taxon>
        <taxon>Lentilactobacillus</taxon>
    </lineage>
</organism>
<evidence type="ECO:0000256" key="1">
    <source>
        <dbReference type="ARBA" id="ARBA00022741"/>
    </source>
</evidence>
<dbReference type="PROSITE" id="PS50893">
    <property type="entry name" value="ABC_TRANSPORTER_2"/>
    <property type="match status" value="1"/>
</dbReference>
<dbReference type="Gene3D" id="3.40.50.300">
    <property type="entry name" value="P-loop containing nucleotide triphosphate hydrolases"/>
    <property type="match status" value="1"/>
</dbReference>
<dbReference type="InterPro" id="IPR017871">
    <property type="entry name" value="ABC_transporter-like_CS"/>
</dbReference>
<evidence type="ECO:0000313" key="5">
    <source>
        <dbReference type="Proteomes" id="UP000051957"/>
    </source>
</evidence>
<evidence type="ECO:0000256" key="2">
    <source>
        <dbReference type="ARBA" id="ARBA00022840"/>
    </source>
</evidence>
<protein>
    <submittedName>
        <fullName evidence="4">ABC superfamily ATP binding cassette transporter, ABC protein</fullName>
    </submittedName>
</protein>
<dbReference type="GO" id="GO:0005524">
    <property type="term" value="F:ATP binding"/>
    <property type="evidence" value="ECO:0007669"/>
    <property type="project" value="UniProtKB-KW"/>
</dbReference>
<dbReference type="AlphaFoldDB" id="A0A0R1Z0L3"/>
<feature type="domain" description="ABC transporter" evidence="3">
    <location>
        <begin position="1"/>
        <end position="206"/>
    </location>
</feature>
<dbReference type="PANTHER" id="PTHR43158:SF7">
    <property type="entry name" value="ABC TRANSPORTER, ATP-BINDING PROTEIN"/>
    <property type="match status" value="1"/>
</dbReference>
<dbReference type="SMART" id="SM00382">
    <property type="entry name" value="AAA"/>
    <property type="match status" value="1"/>
</dbReference>
<dbReference type="PATRIC" id="fig|1423784.4.peg.1383"/>
<keyword evidence="1" id="KW-0547">Nucleotide-binding</keyword>
<dbReference type="InterPro" id="IPR003593">
    <property type="entry name" value="AAA+_ATPase"/>
</dbReference>
<dbReference type="PROSITE" id="PS00211">
    <property type="entry name" value="ABC_TRANSPORTER_1"/>
    <property type="match status" value="1"/>
</dbReference>
<dbReference type="EMBL" id="AZGK01000026">
    <property type="protein sequence ID" value="KRM44579.1"/>
    <property type="molecule type" value="Genomic_DNA"/>
</dbReference>
<dbReference type="InterPro" id="IPR003439">
    <property type="entry name" value="ABC_transporter-like_ATP-bd"/>
</dbReference>
<evidence type="ECO:0000259" key="3">
    <source>
        <dbReference type="PROSITE" id="PS50893"/>
    </source>
</evidence>
<dbReference type="GO" id="GO:0016887">
    <property type="term" value="F:ATP hydrolysis activity"/>
    <property type="evidence" value="ECO:0007669"/>
    <property type="project" value="InterPro"/>
</dbReference>
<accession>A0A0R1Z0L3</accession>
<dbReference type="SUPFAM" id="SSF52540">
    <property type="entry name" value="P-loop containing nucleoside triphosphate hydrolases"/>
    <property type="match status" value="1"/>
</dbReference>
<dbReference type="Pfam" id="PF00005">
    <property type="entry name" value="ABC_tran"/>
    <property type="match status" value="1"/>
</dbReference>
<name>A0A0R1Z0L3_9LACO</name>
<sequence length="206" mass="24195">MLSINDLSIKLRHPILDNFSYQFHLGKIYLIIATNGTGKTTFFRTLTNLIKRSSGGILFDHEKFSNRKQSIFFYESPNWLDSNLSGLDYLKFIKSQWKSQLNIKEIVDYWGMSEYIKIPIKKYSLGMKQKVVISMYFISDAKYLIMDEISNGLDEKSRQLLYQQIYSFAKSKKKCVILSSHYRSDMEPLVDHILELKDQVMKEVSK</sequence>
<dbReference type="PANTHER" id="PTHR43158">
    <property type="entry name" value="SKFA PEPTIDE EXPORT ATP-BINDING PROTEIN SKFE"/>
    <property type="match status" value="1"/>
</dbReference>
<dbReference type="Proteomes" id="UP000051957">
    <property type="component" value="Unassembled WGS sequence"/>
</dbReference>
<comment type="caution">
    <text evidence="4">The sequence shown here is derived from an EMBL/GenBank/DDBJ whole genome shotgun (WGS) entry which is preliminary data.</text>
</comment>